<gene>
    <name evidence="8" type="ORF">BC351_12100</name>
</gene>
<dbReference type="AlphaFoldDB" id="A0A1V4H7Q6"/>
<feature type="transmembrane region" description="Helical" evidence="6">
    <location>
        <begin position="113"/>
        <end position="129"/>
    </location>
</feature>
<evidence type="ECO:0000313" key="9">
    <source>
        <dbReference type="Proteomes" id="UP000190626"/>
    </source>
</evidence>
<evidence type="ECO:0000256" key="5">
    <source>
        <dbReference type="ARBA" id="ARBA00023136"/>
    </source>
</evidence>
<proteinExistence type="predicted"/>
<evidence type="ECO:0000256" key="1">
    <source>
        <dbReference type="ARBA" id="ARBA00004651"/>
    </source>
</evidence>
<dbReference type="Pfam" id="PF00482">
    <property type="entry name" value="T2SSF"/>
    <property type="match status" value="1"/>
</dbReference>
<comment type="subcellular location">
    <subcellularLocation>
        <location evidence="1">Cell membrane</location>
        <topology evidence="1">Multi-pass membrane protein</topology>
    </subcellularLocation>
</comment>
<protein>
    <recommendedName>
        <fullName evidence="7">Type II secretion system protein GspF domain-containing protein</fullName>
    </recommendedName>
</protein>
<keyword evidence="5 6" id="KW-0472">Membrane</keyword>
<dbReference type="EMBL" id="MBTG01000066">
    <property type="protein sequence ID" value="OPH47238.1"/>
    <property type="molecule type" value="Genomic_DNA"/>
</dbReference>
<accession>A0A1V4H7Q6</accession>
<dbReference type="InterPro" id="IPR018076">
    <property type="entry name" value="T2SS_GspF_dom"/>
</dbReference>
<name>A0A1V4H7Q6_9BACL</name>
<dbReference type="PANTHER" id="PTHR35007:SF2">
    <property type="entry name" value="PILUS ASSEMBLE PROTEIN"/>
    <property type="match status" value="1"/>
</dbReference>
<dbReference type="STRING" id="1469647.BC351_12100"/>
<keyword evidence="3 6" id="KW-0812">Transmembrane</keyword>
<comment type="caution">
    <text evidence="8">The sequence shown here is derived from an EMBL/GenBank/DDBJ whole genome shotgun (WGS) entry which is preliminary data.</text>
</comment>
<dbReference type="GO" id="GO:0005886">
    <property type="term" value="C:plasma membrane"/>
    <property type="evidence" value="ECO:0007669"/>
    <property type="project" value="UniProtKB-SubCell"/>
</dbReference>
<keyword evidence="9" id="KW-1185">Reference proteome</keyword>
<evidence type="ECO:0000256" key="3">
    <source>
        <dbReference type="ARBA" id="ARBA00022692"/>
    </source>
</evidence>
<evidence type="ECO:0000256" key="6">
    <source>
        <dbReference type="SAM" id="Phobius"/>
    </source>
</evidence>
<evidence type="ECO:0000313" key="8">
    <source>
        <dbReference type="EMBL" id="OPH47238.1"/>
    </source>
</evidence>
<dbReference type="Proteomes" id="UP000190626">
    <property type="component" value="Unassembled WGS sequence"/>
</dbReference>
<feature type="transmembrane region" description="Helical" evidence="6">
    <location>
        <begin position="264"/>
        <end position="285"/>
    </location>
</feature>
<reference evidence="9" key="1">
    <citation type="submission" date="2016-07" db="EMBL/GenBank/DDBJ databases">
        <authorList>
            <person name="Florea S."/>
            <person name="Webb J.S."/>
            <person name="Jaromczyk J."/>
            <person name="Schardl C.L."/>
        </authorList>
    </citation>
    <scope>NUCLEOTIDE SEQUENCE [LARGE SCALE GENOMIC DNA]</scope>
    <source>
        <strain evidence="9">CY1</strain>
    </source>
</reference>
<organism evidence="8 9">
    <name type="scientific">Paenibacillus ferrarius</name>
    <dbReference type="NCBI Taxonomy" id="1469647"/>
    <lineage>
        <taxon>Bacteria</taxon>
        <taxon>Bacillati</taxon>
        <taxon>Bacillota</taxon>
        <taxon>Bacilli</taxon>
        <taxon>Bacillales</taxon>
        <taxon>Paenibacillaceae</taxon>
        <taxon>Paenibacillus</taxon>
    </lineage>
</organism>
<feature type="transmembrane region" description="Helical" evidence="6">
    <location>
        <begin position="85"/>
        <end position="107"/>
    </location>
</feature>
<sequence length="289" mass="32812">MWITFVCMAQVFGLLLLFLWGRSRYANVLKGQLYPFRIKMLLPYSYLLVDKFNLIEKWPDLTAKIYHKLITLYGRSFAAQGTKWFYAEMISASTLCLMTLTFLSVLAGGDGSLLSFGALLSAIIPLLMVRDLDIQIRKKQQLIILELPEVLSTIVLLVNAGETVNQAWIRCVEARPHKSDTPLYKELAQAVHELQMNISFTKVMEDFSKRCALHEVSLFTSTLLLNYKRGGHDFAVSLHSLSLDLWQRRKSVSRTLGEEASSKLVFPMVLIFVVVMVIVAAPALLMMEQ</sequence>
<keyword evidence="2" id="KW-1003">Cell membrane</keyword>
<feature type="domain" description="Type II secretion system protein GspF" evidence="7">
    <location>
        <begin position="152"/>
        <end position="280"/>
    </location>
</feature>
<evidence type="ECO:0000256" key="2">
    <source>
        <dbReference type="ARBA" id="ARBA00022475"/>
    </source>
</evidence>
<keyword evidence="4 6" id="KW-1133">Transmembrane helix</keyword>
<evidence type="ECO:0000259" key="7">
    <source>
        <dbReference type="Pfam" id="PF00482"/>
    </source>
</evidence>
<evidence type="ECO:0000256" key="4">
    <source>
        <dbReference type="ARBA" id="ARBA00022989"/>
    </source>
</evidence>
<dbReference type="PANTHER" id="PTHR35007">
    <property type="entry name" value="INTEGRAL MEMBRANE PROTEIN-RELATED"/>
    <property type="match status" value="1"/>
</dbReference>